<dbReference type="PANTHER" id="PTHR42896">
    <property type="entry name" value="XYLULOSE-1,5-BISPHOSPHATE (XUBP) PHOSPHATASE"/>
    <property type="match status" value="1"/>
</dbReference>
<name>A0A250X2H6_9CHLO</name>
<dbReference type="InterPro" id="IPR006439">
    <property type="entry name" value="HAD-SF_hydro_IA"/>
</dbReference>
<evidence type="ECO:0000313" key="1">
    <source>
        <dbReference type="EMBL" id="GAX77277.1"/>
    </source>
</evidence>
<dbReference type="SUPFAM" id="SSF56784">
    <property type="entry name" value="HAD-like"/>
    <property type="match status" value="1"/>
</dbReference>
<protein>
    <submittedName>
        <fullName evidence="1">Uncharacterized protein</fullName>
    </submittedName>
</protein>
<dbReference type="PANTHER" id="PTHR42896:SF4">
    <property type="entry name" value="OS08G0485900 PROTEIN"/>
    <property type="match status" value="1"/>
</dbReference>
<comment type="caution">
    <text evidence="1">The sequence shown here is derived from an EMBL/GenBank/DDBJ whole genome shotgun (WGS) entry which is preliminary data.</text>
</comment>
<dbReference type="Gene3D" id="1.10.150.240">
    <property type="entry name" value="Putative phosphatase, domain 2"/>
    <property type="match status" value="1"/>
</dbReference>
<dbReference type="OrthoDB" id="40579at2759"/>
<gene>
    <name evidence="1" type="ORF">CEUSTIGMA_g4723.t1</name>
</gene>
<dbReference type="PRINTS" id="PR00413">
    <property type="entry name" value="HADHALOGNASE"/>
</dbReference>
<evidence type="ECO:0000313" key="2">
    <source>
        <dbReference type="Proteomes" id="UP000232323"/>
    </source>
</evidence>
<reference evidence="1 2" key="1">
    <citation type="submission" date="2017-08" db="EMBL/GenBank/DDBJ databases">
        <title>Acidophilic green algal genome provides insights into adaptation to an acidic environment.</title>
        <authorList>
            <person name="Hirooka S."/>
            <person name="Hirose Y."/>
            <person name="Kanesaki Y."/>
            <person name="Higuchi S."/>
            <person name="Fujiwara T."/>
            <person name="Onuma R."/>
            <person name="Era A."/>
            <person name="Ohbayashi R."/>
            <person name="Uzuka A."/>
            <person name="Nozaki H."/>
            <person name="Yoshikawa H."/>
            <person name="Miyagishima S.Y."/>
        </authorList>
    </citation>
    <scope>NUCLEOTIDE SEQUENCE [LARGE SCALE GENOMIC DNA]</scope>
    <source>
        <strain evidence="1 2">NIES-2499</strain>
    </source>
</reference>
<dbReference type="InterPro" id="IPR023214">
    <property type="entry name" value="HAD_sf"/>
</dbReference>
<dbReference type="Gene3D" id="3.40.50.1000">
    <property type="entry name" value="HAD superfamily/HAD-like"/>
    <property type="match status" value="1"/>
</dbReference>
<dbReference type="STRING" id="1157962.A0A250X2H6"/>
<sequence length="329" mass="36111">MLLQRNKLFQNQRSPRSLILTTSCNGRKWKTAAQVRERDRVAPKIVVEDKSSSTAQPGGESKMSNYTCALLFDCDGVIVETEELHRKAYNAAFQEFGCTINGQPLVWSVEYYDVLQNTVGGGKPKMKYHFKNNGWPDSKKGPAPTTEEAQNLLVDNLQDMKTEHYKRIVSSAAEARPGILELMDEGLSRPDIAMCICSAATKEGFVQVVNSIVKPERLERFDVILAGDDVTRKKPDPLIYNMTREKLGLPADRCVVIEDSMVGLRAAVGAGMKCIITPTASTSSADFIGEGATAVVSALAGPGFKVTMDDIFSKNAKGEMVPNIRIKTK</sequence>
<dbReference type="AlphaFoldDB" id="A0A250X2H6"/>
<keyword evidence="2" id="KW-1185">Reference proteome</keyword>
<organism evidence="1 2">
    <name type="scientific">Chlamydomonas eustigma</name>
    <dbReference type="NCBI Taxonomy" id="1157962"/>
    <lineage>
        <taxon>Eukaryota</taxon>
        <taxon>Viridiplantae</taxon>
        <taxon>Chlorophyta</taxon>
        <taxon>core chlorophytes</taxon>
        <taxon>Chlorophyceae</taxon>
        <taxon>CS clade</taxon>
        <taxon>Chlamydomonadales</taxon>
        <taxon>Chlamydomonadaceae</taxon>
        <taxon>Chlamydomonas</taxon>
    </lineage>
</organism>
<dbReference type="Proteomes" id="UP000232323">
    <property type="component" value="Unassembled WGS sequence"/>
</dbReference>
<dbReference type="EMBL" id="BEGY01000023">
    <property type="protein sequence ID" value="GAX77277.1"/>
    <property type="molecule type" value="Genomic_DNA"/>
</dbReference>
<dbReference type="SFLD" id="SFLDG01129">
    <property type="entry name" value="C1.5:_HAD__Beta-PGM__Phosphata"/>
    <property type="match status" value="1"/>
</dbReference>
<dbReference type="SFLD" id="SFLDS00003">
    <property type="entry name" value="Haloacid_Dehalogenase"/>
    <property type="match status" value="1"/>
</dbReference>
<dbReference type="NCBIfam" id="TIGR01509">
    <property type="entry name" value="HAD-SF-IA-v3"/>
    <property type="match status" value="1"/>
</dbReference>
<dbReference type="InterPro" id="IPR036412">
    <property type="entry name" value="HAD-like_sf"/>
</dbReference>
<accession>A0A250X2H6</accession>
<dbReference type="GO" id="GO:0016787">
    <property type="term" value="F:hydrolase activity"/>
    <property type="evidence" value="ECO:0007669"/>
    <property type="project" value="InterPro"/>
</dbReference>
<dbReference type="InterPro" id="IPR023198">
    <property type="entry name" value="PGP-like_dom2"/>
</dbReference>
<dbReference type="InterPro" id="IPR044999">
    <property type="entry name" value="CbbY-like"/>
</dbReference>
<proteinExistence type="predicted"/>
<dbReference type="Pfam" id="PF00702">
    <property type="entry name" value="Hydrolase"/>
    <property type="match status" value="1"/>
</dbReference>